<dbReference type="InterPro" id="IPR010327">
    <property type="entry name" value="FldB/FldC_alpha/beta"/>
</dbReference>
<comment type="similarity">
    <text evidence="1">Belongs to the FldB/FldC dehydratase alpha/beta subunit family.</text>
</comment>
<accession>X1P811</accession>
<organism evidence="2">
    <name type="scientific">marine sediment metagenome</name>
    <dbReference type="NCBI Taxonomy" id="412755"/>
    <lineage>
        <taxon>unclassified sequences</taxon>
        <taxon>metagenomes</taxon>
        <taxon>ecological metagenomes</taxon>
    </lineage>
</organism>
<evidence type="ECO:0000313" key="2">
    <source>
        <dbReference type="EMBL" id="GAI27054.1"/>
    </source>
</evidence>
<gene>
    <name evidence="2" type="ORF">S06H3_28208</name>
</gene>
<evidence type="ECO:0008006" key="3">
    <source>
        <dbReference type="Google" id="ProtNLM"/>
    </source>
</evidence>
<reference evidence="2" key="1">
    <citation type="journal article" date="2014" name="Front. Microbiol.">
        <title>High frequency of phylogenetically diverse reductive dehalogenase-homologous genes in deep subseafloor sedimentary metagenomes.</title>
        <authorList>
            <person name="Kawai M."/>
            <person name="Futagami T."/>
            <person name="Toyoda A."/>
            <person name="Takaki Y."/>
            <person name="Nishi S."/>
            <person name="Hori S."/>
            <person name="Arai W."/>
            <person name="Tsubouchi T."/>
            <person name="Morono Y."/>
            <person name="Uchiyama I."/>
            <person name="Ito T."/>
            <person name="Fujiyama A."/>
            <person name="Inagaki F."/>
            <person name="Takami H."/>
        </authorList>
    </citation>
    <scope>NUCLEOTIDE SEQUENCE</scope>
    <source>
        <strain evidence="2">Expedition CK06-06</strain>
    </source>
</reference>
<proteinExistence type="inferred from homology"/>
<protein>
    <recommendedName>
        <fullName evidence="3">2-hydroxyglutaryl-CoA dehydratase D-component</fullName>
    </recommendedName>
</protein>
<dbReference type="Pfam" id="PF06050">
    <property type="entry name" value="HGD-D"/>
    <property type="match status" value="1"/>
</dbReference>
<dbReference type="Gene3D" id="3.40.50.11900">
    <property type="match status" value="1"/>
</dbReference>
<evidence type="ECO:0000256" key="1">
    <source>
        <dbReference type="ARBA" id="ARBA00005806"/>
    </source>
</evidence>
<sequence length="176" mass="20404">AGTREAVILYNQMYKELKKYLDKEEKEKSGKNKSPKRILWLHLKPYYKNEIFDTLERENCRVVFEEINYIHWPKLDCKRPFESLAKKMLSHFLAGSIDNRINVILKAARDYKVDGAILFSHWGCRQSNGGARIIKDSLNKLNIPTLVLDGDCVDQNNSSQGQVKTRLQGFVEILNS</sequence>
<comment type="caution">
    <text evidence="2">The sequence shown here is derived from an EMBL/GenBank/DDBJ whole genome shotgun (WGS) entry which is preliminary data.</text>
</comment>
<dbReference type="PANTHER" id="PTHR30548:SF2">
    <property type="entry name" value="2-HYDROXYACYL-COA DEHYDRATASE,D-COMPONENT"/>
    <property type="match status" value="1"/>
</dbReference>
<feature type="non-terminal residue" evidence="2">
    <location>
        <position position="1"/>
    </location>
</feature>
<dbReference type="EMBL" id="BARV01016438">
    <property type="protein sequence ID" value="GAI27054.1"/>
    <property type="molecule type" value="Genomic_DNA"/>
</dbReference>
<dbReference type="PANTHER" id="PTHR30548">
    <property type="entry name" value="2-HYDROXYGLUTARYL-COA DEHYDRATASE, D-COMPONENT-RELATED"/>
    <property type="match status" value="1"/>
</dbReference>
<dbReference type="AlphaFoldDB" id="X1P811"/>
<name>X1P811_9ZZZZ</name>